<dbReference type="Gene3D" id="1.10.260.40">
    <property type="entry name" value="lambda repressor-like DNA-binding domains"/>
    <property type="match status" value="1"/>
</dbReference>
<protein>
    <submittedName>
        <fullName evidence="2">Helix-turn-helix protein</fullName>
    </submittedName>
</protein>
<keyword evidence="3" id="KW-1185">Reference proteome</keyword>
<feature type="domain" description="HTH cro/C1-type" evidence="1">
    <location>
        <begin position="35"/>
        <end position="84"/>
    </location>
</feature>
<dbReference type="GO" id="GO:0003677">
    <property type="term" value="F:DNA binding"/>
    <property type="evidence" value="ECO:0007669"/>
    <property type="project" value="InterPro"/>
</dbReference>
<dbReference type="PROSITE" id="PS50943">
    <property type="entry name" value="HTH_CROC1"/>
    <property type="match status" value="1"/>
</dbReference>
<dbReference type="InterPro" id="IPR001387">
    <property type="entry name" value="Cro/C1-type_HTH"/>
</dbReference>
<name>A0A3D9VEC2_THECX</name>
<comment type="caution">
    <text evidence="2">The sequence shown here is derived from an EMBL/GenBank/DDBJ whole genome shotgun (WGS) entry which is preliminary data.</text>
</comment>
<dbReference type="Gene3D" id="3.30.450.180">
    <property type="match status" value="1"/>
</dbReference>
<dbReference type="InterPro" id="IPR010982">
    <property type="entry name" value="Lambda_DNA-bd_dom_sf"/>
</dbReference>
<dbReference type="InterPro" id="IPR041413">
    <property type="entry name" value="MLTR_LBD"/>
</dbReference>
<evidence type="ECO:0000259" key="1">
    <source>
        <dbReference type="PROSITE" id="PS50943"/>
    </source>
</evidence>
<reference evidence="2 3" key="1">
    <citation type="submission" date="2018-08" db="EMBL/GenBank/DDBJ databases">
        <title>Sequencing the genomes of 1000 actinobacteria strains.</title>
        <authorList>
            <person name="Klenk H.-P."/>
        </authorList>
    </citation>
    <scope>NUCLEOTIDE SEQUENCE [LARGE SCALE GENOMIC DNA]</scope>
    <source>
        <strain evidence="2 3">DSM 22891</strain>
    </source>
</reference>
<accession>A0A3D9VEC2</accession>
<organism evidence="2 3">
    <name type="scientific">Thermasporomyces composti</name>
    <dbReference type="NCBI Taxonomy" id="696763"/>
    <lineage>
        <taxon>Bacteria</taxon>
        <taxon>Bacillati</taxon>
        <taxon>Actinomycetota</taxon>
        <taxon>Actinomycetes</taxon>
        <taxon>Propionibacteriales</taxon>
        <taxon>Nocardioidaceae</taxon>
        <taxon>Thermasporomyces</taxon>
    </lineage>
</organism>
<dbReference type="RefSeq" id="WP_115851837.1">
    <property type="nucleotide sequence ID" value="NZ_QTUC01000001.1"/>
</dbReference>
<dbReference type="CDD" id="cd00093">
    <property type="entry name" value="HTH_XRE"/>
    <property type="match status" value="1"/>
</dbReference>
<evidence type="ECO:0000313" key="3">
    <source>
        <dbReference type="Proteomes" id="UP000256485"/>
    </source>
</evidence>
<evidence type="ECO:0000313" key="2">
    <source>
        <dbReference type="EMBL" id="REF35671.1"/>
    </source>
</evidence>
<dbReference type="PANTHER" id="PTHR35010">
    <property type="entry name" value="BLL4672 PROTEIN-RELATED"/>
    <property type="match status" value="1"/>
</dbReference>
<dbReference type="PANTHER" id="PTHR35010:SF2">
    <property type="entry name" value="BLL4672 PROTEIN"/>
    <property type="match status" value="1"/>
</dbReference>
<dbReference type="Proteomes" id="UP000256485">
    <property type="component" value="Unassembled WGS sequence"/>
</dbReference>
<gene>
    <name evidence="2" type="ORF">DFJ64_1056</name>
</gene>
<sequence length="289" mass="32623">MSKNGELREFLRTRRARLRPEDVGVQTTGRRRVPGLRREEVAMLAGVSLDYYTRLEQGRRNLQPSDQVLDAIARALRLTEIERLYLHNLVRSTVAGSESTEPRLWPLDAGTRLMVDNLGIPAIVVDVRGDVHAMNRLGRALLPGLEPGTSHPRWVFLNPATRDLLVDWEMVARLTVGVLREAAARYPRDTRLHTLIGELSVASPEFRTWWAEHEVDTRCRGPKRFRHPVVGDLTLHVEALQLQDGERWLYAYAAEPGSSSDEALRLLGTWAATEDAAPTQRPTPRTALP</sequence>
<dbReference type="EMBL" id="QTUC01000001">
    <property type="protein sequence ID" value="REF35671.1"/>
    <property type="molecule type" value="Genomic_DNA"/>
</dbReference>
<dbReference type="AlphaFoldDB" id="A0A3D9VEC2"/>
<dbReference type="OrthoDB" id="3212310at2"/>
<proteinExistence type="predicted"/>
<dbReference type="SUPFAM" id="SSF47413">
    <property type="entry name" value="lambda repressor-like DNA-binding domains"/>
    <property type="match status" value="1"/>
</dbReference>
<dbReference type="Pfam" id="PF13560">
    <property type="entry name" value="HTH_31"/>
    <property type="match status" value="1"/>
</dbReference>
<dbReference type="SMART" id="SM00530">
    <property type="entry name" value="HTH_XRE"/>
    <property type="match status" value="1"/>
</dbReference>
<dbReference type="Pfam" id="PF17765">
    <property type="entry name" value="MLTR_LBD"/>
    <property type="match status" value="1"/>
</dbReference>